<sequence>MGKPAEAILRLSEEIVAGLIVGNQGIGSRFSRMRHFLMGSVSESVVRYARCSVMVARKDLYDRPTA</sequence>
<dbReference type="InterPro" id="IPR006016">
    <property type="entry name" value="UspA"/>
</dbReference>
<name>A0A6J4QR83_9ACTN</name>
<dbReference type="Pfam" id="PF00582">
    <property type="entry name" value="Usp"/>
    <property type="match status" value="1"/>
</dbReference>
<dbReference type="InterPro" id="IPR014729">
    <property type="entry name" value="Rossmann-like_a/b/a_fold"/>
</dbReference>
<gene>
    <name evidence="2" type="ORF">AVDCRST_MAG14-1121</name>
</gene>
<evidence type="ECO:0000313" key="2">
    <source>
        <dbReference type="EMBL" id="CAA9452544.1"/>
    </source>
</evidence>
<proteinExistence type="predicted"/>
<organism evidence="2">
    <name type="scientific">uncultured Rubrobacteraceae bacterium</name>
    <dbReference type="NCBI Taxonomy" id="349277"/>
    <lineage>
        <taxon>Bacteria</taxon>
        <taxon>Bacillati</taxon>
        <taxon>Actinomycetota</taxon>
        <taxon>Rubrobacteria</taxon>
        <taxon>Rubrobacterales</taxon>
        <taxon>Rubrobacteraceae</taxon>
        <taxon>environmental samples</taxon>
    </lineage>
</organism>
<feature type="domain" description="UspA" evidence="1">
    <location>
        <begin position="2"/>
        <end position="57"/>
    </location>
</feature>
<dbReference type="SUPFAM" id="SSF52402">
    <property type="entry name" value="Adenine nucleotide alpha hydrolases-like"/>
    <property type="match status" value="1"/>
</dbReference>
<accession>A0A6J4QR83</accession>
<dbReference type="EMBL" id="CADCVG010000047">
    <property type="protein sequence ID" value="CAA9452544.1"/>
    <property type="molecule type" value="Genomic_DNA"/>
</dbReference>
<dbReference type="Gene3D" id="3.40.50.620">
    <property type="entry name" value="HUPs"/>
    <property type="match status" value="1"/>
</dbReference>
<dbReference type="CDD" id="cd00293">
    <property type="entry name" value="USP-like"/>
    <property type="match status" value="1"/>
</dbReference>
<protein>
    <recommendedName>
        <fullName evidence="1">UspA domain-containing protein</fullName>
    </recommendedName>
</protein>
<evidence type="ECO:0000259" key="1">
    <source>
        <dbReference type="Pfam" id="PF00582"/>
    </source>
</evidence>
<reference evidence="2" key="1">
    <citation type="submission" date="2020-02" db="EMBL/GenBank/DDBJ databases">
        <authorList>
            <person name="Meier V. D."/>
        </authorList>
    </citation>
    <scope>NUCLEOTIDE SEQUENCE</scope>
    <source>
        <strain evidence="2">AVDCRST_MAG14</strain>
    </source>
</reference>
<dbReference type="AlphaFoldDB" id="A0A6J4QR83"/>